<evidence type="ECO:0000313" key="2">
    <source>
        <dbReference type="EMBL" id="PSS13332.1"/>
    </source>
</evidence>
<organism evidence="2 3">
    <name type="scientific">Amorphotheca resinae ATCC 22711</name>
    <dbReference type="NCBI Taxonomy" id="857342"/>
    <lineage>
        <taxon>Eukaryota</taxon>
        <taxon>Fungi</taxon>
        <taxon>Dikarya</taxon>
        <taxon>Ascomycota</taxon>
        <taxon>Pezizomycotina</taxon>
        <taxon>Leotiomycetes</taxon>
        <taxon>Helotiales</taxon>
        <taxon>Amorphothecaceae</taxon>
        <taxon>Amorphotheca</taxon>
    </lineage>
</organism>
<dbReference type="OrthoDB" id="5213490at2759"/>
<evidence type="ECO:0008006" key="4">
    <source>
        <dbReference type="Google" id="ProtNLM"/>
    </source>
</evidence>
<gene>
    <name evidence="2" type="ORF">M430DRAFT_29867</name>
</gene>
<dbReference type="InterPro" id="IPR032675">
    <property type="entry name" value="LRR_dom_sf"/>
</dbReference>
<evidence type="ECO:0000256" key="1">
    <source>
        <dbReference type="SAM" id="MobiDB-lite"/>
    </source>
</evidence>
<reference evidence="2 3" key="1">
    <citation type="journal article" date="2018" name="New Phytol.">
        <title>Comparative genomics and transcriptomics depict ericoid mycorrhizal fungi as versatile saprotrophs and plant mutualists.</title>
        <authorList>
            <person name="Martino E."/>
            <person name="Morin E."/>
            <person name="Grelet G.A."/>
            <person name="Kuo A."/>
            <person name="Kohler A."/>
            <person name="Daghino S."/>
            <person name="Barry K.W."/>
            <person name="Cichocki N."/>
            <person name="Clum A."/>
            <person name="Dockter R.B."/>
            <person name="Hainaut M."/>
            <person name="Kuo R.C."/>
            <person name="LaButti K."/>
            <person name="Lindahl B.D."/>
            <person name="Lindquist E.A."/>
            <person name="Lipzen A."/>
            <person name="Khouja H.R."/>
            <person name="Magnuson J."/>
            <person name="Murat C."/>
            <person name="Ohm R.A."/>
            <person name="Singer S.W."/>
            <person name="Spatafora J.W."/>
            <person name="Wang M."/>
            <person name="Veneault-Fourrey C."/>
            <person name="Henrissat B."/>
            <person name="Grigoriev I.V."/>
            <person name="Martin F.M."/>
            <person name="Perotto S."/>
        </authorList>
    </citation>
    <scope>NUCLEOTIDE SEQUENCE [LARGE SCALE GENOMIC DNA]</scope>
    <source>
        <strain evidence="2 3">ATCC 22711</strain>
    </source>
</reference>
<keyword evidence="3" id="KW-1185">Reference proteome</keyword>
<dbReference type="SUPFAM" id="SSF52047">
    <property type="entry name" value="RNI-like"/>
    <property type="match status" value="1"/>
</dbReference>
<dbReference type="EMBL" id="KZ679014">
    <property type="protein sequence ID" value="PSS13332.1"/>
    <property type="molecule type" value="Genomic_DNA"/>
</dbReference>
<dbReference type="RefSeq" id="XP_024719323.1">
    <property type="nucleotide sequence ID" value="XM_024865910.1"/>
</dbReference>
<feature type="compositionally biased region" description="Low complexity" evidence="1">
    <location>
        <begin position="155"/>
        <end position="171"/>
    </location>
</feature>
<dbReference type="GeneID" id="36573991"/>
<accession>A0A2T3AXD4</accession>
<sequence>MSLPTYQEAVTKPHLIDLVAPYLEANDLALASRVCKQWDKACCGLLWGEPLKVLAKKENPYGCTLRFFKFVDTARQKRRSLIHTLDFRPLVSIKSAKNRQDLALHEEVLNAFFILDCCRELRYVRFLIMDGIDNWELDGSIADGIATDTPNTLDSPLAQPSSSATSSSAPFSFRPVRSLGLSNAEAPSQLEDCDPFAKGMERQSCSLLLNLFSLHGCSKVDGMRVLCLPSILCETLTFLDISYTATSERWLQLFAGLRLPNIRVLKLRGLRLTSQSLPKCIFETAFKLWSLDLRDNLLTDEVINPILHHCFLPSIPEQLDDDGLYHLPPTYEREPVDHSLRPFDGIVPLRPDTKDAFLNHIHRNVPSAMDESDLVLQPTGLTHLYLSNNRFTSEGPEYLLYNTNRLQVFDIGSVREEPYASIKIRHVHSWAQAAGFGSSFHRRRNSQIASLRVHHSIVTFVPTISSPAAGSPPATFSLRHLEEAEVYGRLASQKASAAALYPSFNCGIETLTLTGIPTKSYGFTIQQLVKLLDDCYAQEVDLARARPRTSHRRTPQVLPGLRTLRLEFVPADVEVRLPGGGGYSVSGDPDADAFLANALDDFSFFESDTMLGTATGDLDALKDVPEELRRMRKQSERRWSGKLELVVPATATATVNKDL</sequence>
<dbReference type="Gene3D" id="3.80.10.10">
    <property type="entry name" value="Ribonuclease Inhibitor"/>
    <property type="match status" value="1"/>
</dbReference>
<proteinExistence type="predicted"/>
<name>A0A2T3AXD4_AMORE</name>
<dbReference type="Proteomes" id="UP000241818">
    <property type="component" value="Unassembled WGS sequence"/>
</dbReference>
<evidence type="ECO:0000313" key="3">
    <source>
        <dbReference type="Proteomes" id="UP000241818"/>
    </source>
</evidence>
<dbReference type="AlphaFoldDB" id="A0A2T3AXD4"/>
<feature type="region of interest" description="Disordered" evidence="1">
    <location>
        <begin position="152"/>
        <end position="171"/>
    </location>
</feature>
<dbReference type="InParanoid" id="A0A2T3AXD4"/>
<protein>
    <recommendedName>
        <fullName evidence="4">F-box domain-containing protein</fullName>
    </recommendedName>
</protein>